<accession>A0ACC1S6P1</accession>
<sequence>MRLASLLLSLSALAEAAFPELPEMGNSNTTIATEPPQDATSLPVDSLPTTTSSFSSSAPVIEETTTTTEDLIGETTTTTTDVLQETTTTGPAEDTTTTATSSDETITTDLTQETTTTTTGPEGTTTTSEQPLEETTTTSTDPVDQTTTTTQGPVDETTTTTEEQAQESTTTTTGPSEPEETTTSDKETITSKAEAPESTTSEGKAPISIPDESKITPDPSSITAEPKETIEGVTDNTLHTTEKDGHETVVPVLFGPSCLMFCDHAGDDGGPGGIVLWGIGPGPGSYILPPLPGITPAPSAVIISNGVPTPVNLQTPEDEQEDDDDKNSTEEEETKTEESTSETSVASTTEETTTATSEAAVSYGLKTVVIDDEPTITSEATSTDTATSTETSETTATTETSVEAVSYGLETVVIDDEPSVTESSTEVSSTETTTTEESTTETSTESTQTDAVSYGLETVVIDVDPTVTETGTETTEETTTEESTTETTTSVPSTLQTTTRKSEESTEIGATDEATTEFTTTTSDAPERTYFPCIVRAGPNVEQPYCQCETTVDGKGYYVSTSLISSKCDAYTEFPSEIPTGTDEQPEVTEPPEPEPITKTEDGTVLSYPDRTIGVVNYPGGKVTVTKGVGDPVTLETPLPTQTDANNKGSSQCGSIDDACSRALDGFEDDTIYKDYVSRYARIKSGIIVVASFGQAGCTAQFKCDDYGLGMSGKHIKEAVDYMKENNDVSKCGTAYLSNTCQITLNYCTNCHHDG</sequence>
<evidence type="ECO:0000313" key="2">
    <source>
        <dbReference type="Proteomes" id="UP001148629"/>
    </source>
</evidence>
<name>A0ACC1S6P1_9HYPO</name>
<dbReference type="Proteomes" id="UP001148629">
    <property type="component" value="Unassembled WGS sequence"/>
</dbReference>
<protein>
    <submittedName>
        <fullName evidence="1">Uncharacterized protein</fullName>
    </submittedName>
</protein>
<keyword evidence="2" id="KW-1185">Reference proteome</keyword>
<comment type="caution">
    <text evidence="1">The sequence shown here is derived from an EMBL/GenBank/DDBJ whole genome shotgun (WGS) entry which is preliminary data.</text>
</comment>
<organism evidence="1 2">
    <name type="scientific">Fusarium decemcellulare</name>
    <dbReference type="NCBI Taxonomy" id="57161"/>
    <lineage>
        <taxon>Eukaryota</taxon>
        <taxon>Fungi</taxon>
        <taxon>Dikarya</taxon>
        <taxon>Ascomycota</taxon>
        <taxon>Pezizomycotina</taxon>
        <taxon>Sordariomycetes</taxon>
        <taxon>Hypocreomycetidae</taxon>
        <taxon>Hypocreales</taxon>
        <taxon>Nectriaceae</taxon>
        <taxon>Fusarium</taxon>
        <taxon>Fusarium decemcellulare species complex</taxon>
    </lineage>
</organism>
<gene>
    <name evidence="1" type="ORF">NM208_g8068</name>
</gene>
<dbReference type="EMBL" id="JANRMS010000885">
    <property type="protein sequence ID" value="KAJ3533253.1"/>
    <property type="molecule type" value="Genomic_DNA"/>
</dbReference>
<evidence type="ECO:0000313" key="1">
    <source>
        <dbReference type="EMBL" id="KAJ3533253.1"/>
    </source>
</evidence>
<proteinExistence type="predicted"/>
<reference evidence="1" key="1">
    <citation type="submission" date="2022-08" db="EMBL/GenBank/DDBJ databases">
        <title>Genome Sequence of Fusarium decemcellulare.</title>
        <authorList>
            <person name="Buettner E."/>
        </authorList>
    </citation>
    <scope>NUCLEOTIDE SEQUENCE</scope>
    <source>
        <strain evidence="1">Babe19</strain>
    </source>
</reference>